<dbReference type="STRING" id="194197.BWD09_01150"/>
<sequence length="226" mass="25550">MFDNWFSETAAGCYIADWERAFFDRFPVCNGVQVAVQAGMGGWLKPPGAWLCNARDFHVEAGVWAWADESVDILLMPHTLECSGVPHIALAEAFRVLKPEGRIVLTGFNPYSLWGYSKWFDGRLLPAKKYCLPLPTLKENAKALGFEIAFGQFMVYVPPFEHERLLRFCRFMETAGNRWWPHAAAVYGLVLHKHMAGMHILPEYGQALQGGREMILGMARIKNRAG</sequence>
<proteinExistence type="predicted"/>
<evidence type="ECO:0000259" key="1">
    <source>
        <dbReference type="Pfam" id="PF08241"/>
    </source>
</evidence>
<name>A0A1X3DG61_9NEIS</name>
<dbReference type="Pfam" id="PF08241">
    <property type="entry name" value="Methyltransf_11"/>
    <property type="match status" value="1"/>
</dbReference>
<organism evidence="2 3">
    <name type="scientific">Neisseria dentiae</name>
    <dbReference type="NCBI Taxonomy" id="194197"/>
    <lineage>
        <taxon>Bacteria</taxon>
        <taxon>Pseudomonadati</taxon>
        <taxon>Pseudomonadota</taxon>
        <taxon>Betaproteobacteria</taxon>
        <taxon>Neisseriales</taxon>
        <taxon>Neisseriaceae</taxon>
        <taxon>Neisseria</taxon>
    </lineage>
</organism>
<dbReference type="Gene3D" id="3.40.50.150">
    <property type="entry name" value="Vaccinia Virus protein VP39"/>
    <property type="match status" value="1"/>
</dbReference>
<dbReference type="RefSeq" id="WP_085364896.1">
    <property type="nucleotide sequence ID" value="NZ_MTBO01000001.1"/>
</dbReference>
<feature type="domain" description="Methyltransferase type 11" evidence="1">
    <location>
        <begin position="65"/>
        <end position="105"/>
    </location>
</feature>
<dbReference type="OrthoDB" id="6191410at2"/>
<dbReference type="InterPro" id="IPR013216">
    <property type="entry name" value="Methyltransf_11"/>
</dbReference>
<gene>
    <name evidence="2" type="ORF">BWD09_01150</name>
</gene>
<dbReference type="Proteomes" id="UP000193118">
    <property type="component" value="Unassembled WGS sequence"/>
</dbReference>
<keyword evidence="3" id="KW-1185">Reference proteome</keyword>
<evidence type="ECO:0000313" key="2">
    <source>
        <dbReference type="EMBL" id="OSI18890.1"/>
    </source>
</evidence>
<dbReference type="EMBL" id="MTBO01000001">
    <property type="protein sequence ID" value="OSI18890.1"/>
    <property type="molecule type" value="Genomic_DNA"/>
</dbReference>
<dbReference type="InterPro" id="IPR029063">
    <property type="entry name" value="SAM-dependent_MTases_sf"/>
</dbReference>
<protein>
    <recommendedName>
        <fullName evidence="1">Methyltransferase type 11 domain-containing protein</fullName>
    </recommendedName>
</protein>
<dbReference type="GO" id="GO:0008757">
    <property type="term" value="F:S-adenosylmethionine-dependent methyltransferase activity"/>
    <property type="evidence" value="ECO:0007669"/>
    <property type="project" value="InterPro"/>
</dbReference>
<comment type="caution">
    <text evidence="2">The sequence shown here is derived from an EMBL/GenBank/DDBJ whole genome shotgun (WGS) entry which is preliminary data.</text>
</comment>
<accession>A0A1X3DG61</accession>
<dbReference type="AlphaFoldDB" id="A0A1X3DG61"/>
<reference evidence="3" key="1">
    <citation type="submission" date="2017-01" db="EMBL/GenBank/DDBJ databases">
        <authorList>
            <person name="Wolfgang W.J."/>
            <person name="Cole J."/>
            <person name="Wroblewski D."/>
            <person name="Mcginnis J."/>
            <person name="Musser K.A."/>
        </authorList>
    </citation>
    <scope>NUCLEOTIDE SEQUENCE [LARGE SCALE GENOMIC DNA]</scope>
    <source>
        <strain evidence="3">DSM 19151</strain>
    </source>
</reference>
<evidence type="ECO:0000313" key="3">
    <source>
        <dbReference type="Proteomes" id="UP000193118"/>
    </source>
</evidence>
<dbReference type="SUPFAM" id="SSF53335">
    <property type="entry name" value="S-adenosyl-L-methionine-dependent methyltransferases"/>
    <property type="match status" value="1"/>
</dbReference>